<proteinExistence type="predicted"/>
<dbReference type="AlphaFoldDB" id="A0A4C1UV19"/>
<reference evidence="1 2" key="1">
    <citation type="journal article" date="2019" name="Commun. Biol.">
        <title>The bagworm genome reveals a unique fibroin gene that provides high tensile strength.</title>
        <authorList>
            <person name="Kono N."/>
            <person name="Nakamura H."/>
            <person name="Ohtoshi R."/>
            <person name="Tomita M."/>
            <person name="Numata K."/>
            <person name="Arakawa K."/>
        </authorList>
    </citation>
    <scope>NUCLEOTIDE SEQUENCE [LARGE SCALE GENOMIC DNA]</scope>
</reference>
<name>A0A4C1UV19_EUMVA</name>
<accession>A0A4C1UV19</accession>
<dbReference type="EMBL" id="BGZK01000231">
    <property type="protein sequence ID" value="GBP30331.1"/>
    <property type="molecule type" value="Genomic_DNA"/>
</dbReference>
<evidence type="ECO:0000313" key="2">
    <source>
        <dbReference type="Proteomes" id="UP000299102"/>
    </source>
</evidence>
<keyword evidence="2" id="KW-1185">Reference proteome</keyword>
<dbReference type="Proteomes" id="UP000299102">
    <property type="component" value="Unassembled WGS sequence"/>
</dbReference>
<sequence length="182" mass="21180">MTLPRYSDGPVCPQVNRVDINVHMCEFLRDDKGSTVYTGHRETTTALYYWETSHSFPFWSVRLEIRCRNANYVRFLIRRLNYLWSAGKRPAGQKNFQCPFIPILPTARDFDTARDSSDNGQPRRTRACAPCSLDLHAYKYLGSLTRSWEEPRRWSTPRPTGTCNFIPRDDLLHCAPGSFRNI</sequence>
<evidence type="ECO:0000313" key="1">
    <source>
        <dbReference type="EMBL" id="GBP30331.1"/>
    </source>
</evidence>
<comment type="caution">
    <text evidence="1">The sequence shown here is derived from an EMBL/GenBank/DDBJ whole genome shotgun (WGS) entry which is preliminary data.</text>
</comment>
<organism evidence="1 2">
    <name type="scientific">Eumeta variegata</name>
    <name type="common">Bagworm moth</name>
    <name type="synonym">Eumeta japonica</name>
    <dbReference type="NCBI Taxonomy" id="151549"/>
    <lineage>
        <taxon>Eukaryota</taxon>
        <taxon>Metazoa</taxon>
        <taxon>Ecdysozoa</taxon>
        <taxon>Arthropoda</taxon>
        <taxon>Hexapoda</taxon>
        <taxon>Insecta</taxon>
        <taxon>Pterygota</taxon>
        <taxon>Neoptera</taxon>
        <taxon>Endopterygota</taxon>
        <taxon>Lepidoptera</taxon>
        <taxon>Glossata</taxon>
        <taxon>Ditrysia</taxon>
        <taxon>Tineoidea</taxon>
        <taxon>Psychidae</taxon>
        <taxon>Oiketicinae</taxon>
        <taxon>Eumeta</taxon>
    </lineage>
</organism>
<gene>
    <name evidence="1" type="ORF">EVAR_27946_1</name>
</gene>
<protein>
    <submittedName>
        <fullName evidence="1">Uncharacterized protein</fullName>
    </submittedName>
</protein>